<name>X1UQV8_9ZZZZ</name>
<dbReference type="AlphaFoldDB" id="X1UQV8"/>
<comment type="caution">
    <text evidence="1">The sequence shown here is derived from an EMBL/GenBank/DDBJ whole genome shotgun (WGS) entry which is preliminary data.</text>
</comment>
<feature type="non-terminal residue" evidence="1">
    <location>
        <position position="1"/>
    </location>
</feature>
<reference evidence="1" key="1">
    <citation type="journal article" date="2014" name="Front. Microbiol.">
        <title>High frequency of phylogenetically diverse reductive dehalogenase-homologous genes in deep subseafloor sedimentary metagenomes.</title>
        <authorList>
            <person name="Kawai M."/>
            <person name="Futagami T."/>
            <person name="Toyoda A."/>
            <person name="Takaki Y."/>
            <person name="Nishi S."/>
            <person name="Hori S."/>
            <person name="Arai W."/>
            <person name="Tsubouchi T."/>
            <person name="Morono Y."/>
            <person name="Uchiyama I."/>
            <person name="Ito T."/>
            <person name="Fujiyama A."/>
            <person name="Inagaki F."/>
            <person name="Takami H."/>
        </authorList>
    </citation>
    <scope>NUCLEOTIDE SEQUENCE</scope>
    <source>
        <strain evidence="1">Expedition CK06-06</strain>
    </source>
</reference>
<gene>
    <name evidence="1" type="ORF">S12H4_45033</name>
</gene>
<proteinExistence type="predicted"/>
<accession>X1UQV8</accession>
<sequence>TNRVRKYLKSDLSYIGETASYGDPIRAIAIDDTHIYAGGGTTTNRVRKYPKSDLSQWLTFSEVLDRPGGGAWAVADLNNLQVAIGLEVPAANNAYCTQVYVEVDYTPILAPTVTTNPATEVGQTSATLNGTLDSDGGLACVCSFEYGETTAYGSTTAPQSKTTGQTFSQEVRGLRPGGILYHFRAKATNSQGTSYGVDRTFHTEALSAEAHQALGRHFAMGRW</sequence>
<evidence type="ECO:0000313" key="1">
    <source>
        <dbReference type="EMBL" id="GAJ05957.1"/>
    </source>
</evidence>
<evidence type="ECO:0008006" key="2">
    <source>
        <dbReference type="Google" id="ProtNLM"/>
    </source>
</evidence>
<dbReference type="EMBL" id="BARW01027801">
    <property type="protein sequence ID" value="GAJ05957.1"/>
    <property type="molecule type" value="Genomic_DNA"/>
</dbReference>
<organism evidence="1">
    <name type="scientific">marine sediment metagenome</name>
    <dbReference type="NCBI Taxonomy" id="412755"/>
    <lineage>
        <taxon>unclassified sequences</taxon>
        <taxon>metagenomes</taxon>
        <taxon>ecological metagenomes</taxon>
    </lineage>
</organism>
<protein>
    <recommendedName>
        <fullName evidence="2">Fibronectin type-III domain-containing protein</fullName>
    </recommendedName>
</protein>